<protein>
    <submittedName>
        <fullName evidence="2">Uncharacterized protein</fullName>
    </submittedName>
</protein>
<proteinExistence type="evidence at transcript level"/>
<evidence type="ECO:0000313" key="2">
    <source>
        <dbReference type="EMBL" id="AFK47827.1"/>
    </source>
</evidence>
<dbReference type="EMBL" id="BT148033">
    <property type="protein sequence ID" value="AFK47827.1"/>
    <property type="molecule type" value="mRNA"/>
</dbReference>
<accession>I3T5N5</accession>
<feature type="region of interest" description="Disordered" evidence="1">
    <location>
        <begin position="1"/>
        <end position="28"/>
    </location>
</feature>
<sequence>MSTPSASLIPDQDSVENGKDFTPPVKKFKVDNTDTDSVPKAMEFTPAEAFKIWHKVLGEEYSGEDEEVMRLEMFTKSYLTTPSGYGWRCPTMADRTEQEIERFREEHCIYRPIDNHISVEDIRYLKDFDPAILLP</sequence>
<organism evidence="2">
    <name type="scientific">Lotus japonicus</name>
    <name type="common">Lotus corniculatus var. japonicus</name>
    <dbReference type="NCBI Taxonomy" id="34305"/>
    <lineage>
        <taxon>Eukaryota</taxon>
        <taxon>Viridiplantae</taxon>
        <taxon>Streptophyta</taxon>
        <taxon>Embryophyta</taxon>
        <taxon>Tracheophyta</taxon>
        <taxon>Spermatophyta</taxon>
        <taxon>Magnoliopsida</taxon>
        <taxon>eudicotyledons</taxon>
        <taxon>Gunneridae</taxon>
        <taxon>Pentapetalae</taxon>
        <taxon>rosids</taxon>
        <taxon>fabids</taxon>
        <taxon>Fabales</taxon>
        <taxon>Fabaceae</taxon>
        <taxon>Papilionoideae</taxon>
        <taxon>50 kb inversion clade</taxon>
        <taxon>NPAAA clade</taxon>
        <taxon>Hologalegina</taxon>
        <taxon>robinioid clade</taxon>
        <taxon>Loteae</taxon>
        <taxon>Lotus</taxon>
    </lineage>
</organism>
<name>I3T5N5_LOTJA</name>
<dbReference type="AlphaFoldDB" id="I3T5N5"/>
<evidence type="ECO:0000256" key="1">
    <source>
        <dbReference type="SAM" id="MobiDB-lite"/>
    </source>
</evidence>
<reference evidence="2" key="1">
    <citation type="submission" date="2012-05" db="EMBL/GenBank/DDBJ databases">
        <authorList>
            <person name="Krishnakumar V."/>
            <person name="Cheung F."/>
            <person name="Xiao Y."/>
            <person name="Chan A."/>
            <person name="Moskal W.A."/>
            <person name="Town C.D."/>
        </authorList>
    </citation>
    <scope>NUCLEOTIDE SEQUENCE</scope>
</reference>